<feature type="binding site" evidence="9">
    <location>
        <position position="169"/>
    </location>
    <ligand>
        <name>(2R)-2-phosphoglycerate</name>
        <dbReference type="ChEBI" id="CHEBI:58289"/>
    </ligand>
</feature>
<dbReference type="SMART" id="SM01192">
    <property type="entry name" value="Enolase_C"/>
    <property type="match status" value="1"/>
</dbReference>
<feature type="binding site" evidence="11">
    <location>
        <position position="291"/>
    </location>
    <ligand>
        <name>substrate</name>
    </ligand>
</feature>
<evidence type="ECO:0000313" key="16">
    <source>
        <dbReference type="Proteomes" id="UP000176740"/>
    </source>
</evidence>
<dbReference type="GO" id="GO:0000287">
    <property type="term" value="F:magnesium ion binding"/>
    <property type="evidence" value="ECO:0007669"/>
    <property type="project" value="UniProtKB-UniRule"/>
</dbReference>
<reference evidence="15 16" key="1">
    <citation type="journal article" date="2016" name="Nat. Commun.">
        <title>Thousands of microbial genomes shed light on interconnected biogeochemical processes in an aquifer system.</title>
        <authorList>
            <person name="Anantharaman K."/>
            <person name="Brown C.T."/>
            <person name="Hug L.A."/>
            <person name="Sharon I."/>
            <person name="Castelle C.J."/>
            <person name="Probst A.J."/>
            <person name="Thomas B.C."/>
            <person name="Singh A."/>
            <person name="Wilkins M.J."/>
            <person name="Karaoz U."/>
            <person name="Brodie E.L."/>
            <person name="Williams K.H."/>
            <person name="Hubbard S.S."/>
            <person name="Banfield J.F."/>
        </authorList>
    </citation>
    <scope>NUCLEOTIDE SEQUENCE [LARGE SCALE GENOMIC DNA]</scope>
</reference>
<keyword evidence="9 12" id="KW-0479">Metal-binding</keyword>
<comment type="function">
    <text evidence="9">Catalyzes the reversible conversion of 2-phosphoglycerate (2-PG) into phosphoenolpyruvate (PEP). It is essential for the degradation of carbohydrates via glycolysis.</text>
</comment>
<feature type="binding site" evidence="11">
    <location>
        <position position="394"/>
    </location>
    <ligand>
        <name>substrate</name>
    </ligand>
</feature>
<gene>
    <name evidence="9" type="primary">eno</name>
    <name evidence="15" type="ORF">A3A49_01160</name>
</gene>
<protein>
    <recommendedName>
        <fullName evidence="4 9">Enolase</fullName>
        <ecNumber evidence="3 9">4.2.1.11</ecNumber>
    </recommendedName>
    <alternativeName>
        <fullName evidence="9">2-phospho-D-glycerate hydro-lyase</fullName>
    </alternativeName>
    <alternativeName>
        <fullName evidence="9">2-phosphoglycerate dehydratase</fullName>
    </alternativeName>
</protein>
<dbReference type="UniPathway" id="UPA00109">
    <property type="reaction ID" value="UER00187"/>
</dbReference>
<feature type="binding site" evidence="9 12">
    <location>
        <position position="248"/>
    </location>
    <ligand>
        <name>Mg(2+)</name>
        <dbReference type="ChEBI" id="CHEBI:18420"/>
    </ligand>
</feature>
<proteinExistence type="inferred from homology"/>
<dbReference type="Gene3D" id="3.30.390.10">
    <property type="entry name" value="Enolase-like, N-terminal domain"/>
    <property type="match status" value="1"/>
</dbReference>
<dbReference type="GO" id="GO:0000015">
    <property type="term" value="C:phosphopyruvate hydratase complex"/>
    <property type="evidence" value="ECO:0007669"/>
    <property type="project" value="InterPro"/>
</dbReference>
<dbReference type="NCBIfam" id="TIGR01060">
    <property type="entry name" value="eno"/>
    <property type="match status" value="1"/>
</dbReference>
<dbReference type="GO" id="GO:0006096">
    <property type="term" value="P:glycolytic process"/>
    <property type="evidence" value="ECO:0007669"/>
    <property type="project" value="UniProtKB-UniRule"/>
</dbReference>
<feature type="binding site" evidence="9">
    <location>
        <position position="372"/>
    </location>
    <ligand>
        <name>(2R)-2-phosphoglycerate</name>
        <dbReference type="ChEBI" id="CHEBI:58289"/>
    </ligand>
</feature>
<dbReference type="Gene3D" id="3.20.20.120">
    <property type="entry name" value="Enolase-like C-terminal domain"/>
    <property type="match status" value="1"/>
</dbReference>
<evidence type="ECO:0000256" key="5">
    <source>
        <dbReference type="ARBA" id="ARBA00022525"/>
    </source>
</evidence>
<dbReference type="SFLD" id="SFLDS00001">
    <property type="entry name" value="Enolase"/>
    <property type="match status" value="1"/>
</dbReference>
<evidence type="ECO:0000256" key="3">
    <source>
        <dbReference type="ARBA" id="ARBA00012058"/>
    </source>
</evidence>
<dbReference type="EMBL" id="MFBO01000035">
    <property type="protein sequence ID" value="OGD97291.1"/>
    <property type="molecule type" value="Genomic_DNA"/>
</dbReference>
<feature type="binding site" evidence="9">
    <location>
        <position position="373"/>
    </location>
    <ligand>
        <name>(2R)-2-phosphoglycerate</name>
        <dbReference type="ChEBI" id="CHEBI:58289"/>
    </ligand>
</feature>
<feature type="binding site" evidence="11">
    <location>
        <begin position="370"/>
        <end position="373"/>
    </location>
    <ligand>
        <name>substrate</name>
    </ligand>
</feature>
<keyword evidence="6 9" id="KW-0460">Magnesium</keyword>
<dbReference type="GO" id="GO:0009986">
    <property type="term" value="C:cell surface"/>
    <property type="evidence" value="ECO:0007669"/>
    <property type="project" value="UniProtKB-SubCell"/>
</dbReference>
<evidence type="ECO:0000256" key="10">
    <source>
        <dbReference type="PIRSR" id="PIRSR001400-1"/>
    </source>
</evidence>
<dbReference type="PROSITE" id="PS00164">
    <property type="entry name" value="ENOLASE"/>
    <property type="match status" value="1"/>
</dbReference>
<feature type="binding site" evidence="9">
    <location>
        <position position="343"/>
    </location>
    <ligand>
        <name>(2R)-2-phosphoglycerate</name>
        <dbReference type="ChEBI" id="CHEBI:58289"/>
    </ligand>
</feature>
<keyword evidence="15" id="KW-0670">Pyruvate</keyword>
<organism evidence="15 16">
    <name type="scientific">Candidatus Curtissbacteria bacterium RIFCSPLOWO2_01_FULL_38_11b</name>
    <dbReference type="NCBI Taxonomy" id="1797725"/>
    <lineage>
        <taxon>Bacteria</taxon>
        <taxon>Candidatus Curtissiibacteriota</taxon>
    </lineage>
</organism>
<dbReference type="InterPro" id="IPR020810">
    <property type="entry name" value="Enolase_C"/>
</dbReference>
<dbReference type="SMART" id="SM01193">
    <property type="entry name" value="Enolase_N"/>
    <property type="match status" value="1"/>
</dbReference>
<accession>A0A1F5GZK5</accession>
<dbReference type="PIRSF" id="PIRSF001400">
    <property type="entry name" value="Enolase"/>
    <property type="match status" value="1"/>
</dbReference>
<dbReference type="EC" id="4.2.1.11" evidence="3 9"/>
<feature type="binding site" evidence="11">
    <location>
        <position position="318"/>
    </location>
    <ligand>
        <name>substrate</name>
    </ligand>
</feature>
<dbReference type="SFLD" id="SFLDF00002">
    <property type="entry name" value="enolase"/>
    <property type="match status" value="1"/>
</dbReference>
<feature type="binding site" evidence="9">
    <location>
        <position position="394"/>
    </location>
    <ligand>
        <name>(2R)-2-phosphoglycerate</name>
        <dbReference type="ChEBI" id="CHEBI:58289"/>
    </ligand>
</feature>
<evidence type="ECO:0000256" key="8">
    <source>
        <dbReference type="ARBA" id="ARBA00023239"/>
    </source>
</evidence>
<feature type="binding site" evidence="11">
    <location>
        <position position="161"/>
    </location>
    <ligand>
        <name>substrate</name>
    </ligand>
</feature>
<keyword evidence="8 9" id="KW-0456">Lyase</keyword>
<dbReference type="STRING" id="1797725.A3A49_01160"/>
<dbReference type="InterPro" id="IPR029017">
    <property type="entry name" value="Enolase-like_N"/>
</dbReference>
<dbReference type="InterPro" id="IPR020811">
    <property type="entry name" value="Enolase_N"/>
</dbReference>
<evidence type="ECO:0000256" key="2">
    <source>
        <dbReference type="ARBA" id="ARBA00009604"/>
    </source>
</evidence>
<evidence type="ECO:0000256" key="7">
    <source>
        <dbReference type="ARBA" id="ARBA00023152"/>
    </source>
</evidence>
<sequence length="418" mass="45546">MAKISRIVAREILDSRATPTVEGIVQLEDGAVGAFAVPSGISVGKHEALELRDGDNSRFSGKGVLKALTNIQTKLSPILIGKDANNQEQIDKVMIEADSSSNKSNLGANSILALSAAVTKAQAISLKIPLYKYIARILGKDENQVNSIPTPMFNILNGGKHGGGNVDFQEYLIVPPKSTAYSKNLQTCTQIYYALKDTIVAHSGLPLLGEEGGYAPTLYSNADAFKILEEAVTKSAFNLGVDLFFSIDVAASNFFIDGAYKIKDKPIAMSASDFIDYFVSLNEQYHLLSIEDPLSEDDWESWQQITKRLGENVLIIGDDLITTNLERLKKAISKKACNAVIVKPNQVGTITETINVIKEAQKQNLKIIVSHRSGETNDDFIADFAVGVGSDYMKFGAPARGERVAKYNRLLEIEHEIS</sequence>
<feature type="binding site" evidence="9 12">
    <location>
        <position position="318"/>
    </location>
    <ligand>
        <name>Mg(2+)</name>
        <dbReference type="ChEBI" id="CHEBI:18420"/>
    </ligand>
</feature>
<feature type="active site" description="Proton donor" evidence="9 10">
    <location>
        <position position="211"/>
    </location>
</feature>
<evidence type="ECO:0000256" key="12">
    <source>
        <dbReference type="PIRSR" id="PIRSR001400-3"/>
    </source>
</evidence>
<evidence type="ECO:0000256" key="6">
    <source>
        <dbReference type="ARBA" id="ARBA00022842"/>
    </source>
</evidence>
<keyword evidence="9" id="KW-0963">Cytoplasm</keyword>
<evidence type="ECO:0000256" key="9">
    <source>
        <dbReference type="HAMAP-Rule" id="MF_00318"/>
    </source>
</evidence>
<dbReference type="Proteomes" id="UP000176740">
    <property type="component" value="Unassembled WGS sequence"/>
</dbReference>
<dbReference type="InterPro" id="IPR020809">
    <property type="entry name" value="Enolase_CS"/>
</dbReference>
<dbReference type="AlphaFoldDB" id="A0A1F5GZK5"/>
<feature type="domain" description="Enolase C-terminal TIM barrel" evidence="13">
    <location>
        <begin position="145"/>
        <end position="418"/>
    </location>
</feature>
<dbReference type="HAMAP" id="MF_00318">
    <property type="entry name" value="Enolase"/>
    <property type="match status" value="1"/>
</dbReference>
<feature type="domain" description="Enolase N-terminal" evidence="14">
    <location>
        <begin position="4"/>
        <end position="134"/>
    </location>
</feature>
<comment type="similarity">
    <text evidence="2 9">Belongs to the enolase family.</text>
</comment>
<dbReference type="InterPro" id="IPR000941">
    <property type="entry name" value="Enolase"/>
</dbReference>
<evidence type="ECO:0000256" key="4">
    <source>
        <dbReference type="ARBA" id="ARBA00017068"/>
    </source>
</evidence>
<dbReference type="GO" id="GO:0005576">
    <property type="term" value="C:extracellular region"/>
    <property type="evidence" value="ECO:0007669"/>
    <property type="project" value="UniProtKB-SubCell"/>
</dbReference>
<feature type="binding site" evidence="9 12">
    <location>
        <position position="291"/>
    </location>
    <ligand>
        <name>Mg(2+)</name>
        <dbReference type="ChEBI" id="CHEBI:18420"/>
    </ligand>
</feature>
<evidence type="ECO:0000313" key="15">
    <source>
        <dbReference type="EMBL" id="OGD97291.1"/>
    </source>
</evidence>
<comment type="caution">
    <text evidence="15">The sequence shown here is derived from an EMBL/GenBank/DDBJ whole genome shotgun (WGS) entry which is preliminary data.</text>
</comment>
<keyword evidence="7 9" id="KW-0324">Glycolysis</keyword>
<name>A0A1F5GZK5_9BACT</name>
<evidence type="ECO:0000256" key="1">
    <source>
        <dbReference type="ARBA" id="ARBA00005031"/>
    </source>
</evidence>
<evidence type="ECO:0000256" key="11">
    <source>
        <dbReference type="PIRSR" id="PIRSR001400-2"/>
    </source>
</evidence>
<dbReference type="SFLD" id="SFLDG00178">
    <property type="entry name" value="enolase"/>
    <property type="match status" value="1"/>
</dbReference>
<comment type="cofactor">
    <cofactor evidence="12">
        <name>Mg(2+)</name>
        <dbReference type="ChEBI" id="CHEBI:18420"/>
    </cofactor>
    <text evidence="12">Mg(2+) is required for catalysis and for stabilizing the dimer.</text>
</comment>
<dbReference type="Pfam" id="PF00113">
    <property type="entry name" value="Enolase_C"/>
    <property type="match status" value="1"/>
</dbReference>
<dbReference type="GO" id="GO:0004634">
    <property type="term" value="F:phosphopyruvate hydratase activity"/>
    <property type="evidence" value="ECO:0007669"/>
    <property type="project" value="UniProtKB-UniRule"/>
</dbReference>
<dbReference type="PANTHER" id="PTHR11902">
    <property type="entry name" value="ENOLASE"/>
    <property type="match status" value="1"/>
</dbReference>
<dbReference type="SUPFAM" id="SSF54826">
    <property type="entry name" value="Enolase N-terminal domain-like"/>
    <property type="match status" value="1"/>
</dbReference>
<dbReference type="Pfam" id="PF03952">
    <property type="entry name" value="Enolase_N"/>
    <property type="match status" value="1"/>
</dbReference>
<comment type="subcellular location">
    <subcellularLocation>
        <location evidence="9">Cytoplasm</location>
    </subcellularLocation>
    <subcellularLocation>
        <location evidence="9">Secreted</location>
    </subcellularLocation>
    <subcellularLocation>
        <location evidence="9">Cell surface</location>
    </subcellularLocation>
    <text evidence="9">Fractions of enolase are present in both the cytoplasm and on the cell surface.</text>
</comment>
<dbReference type="PRINTS" id="PR00148">
    <property type="entry name" value="ENOLASE"/>
</dbReference>
<comment type="catalytic activity">
    <reaction evidence="9">
        <text>(2R)-2-phosphoglycerate = phosphoenolpyruvate + H2O</text>
        <dbReference type="Rhea" id="RHEA:10164"/>
        <dbReference type="ChEBI" id="CHEBI:15377"/>
        <dbReference type="ChEBI" id="CHEBI:58289"/>
        <dbReference type="ChEBI" id="CHEBI:58702"/>
        <dbReference type="EC" id="4.2.1.11"/>
    </reaction>
</comment>
<feature type="binding site" evidence="11">
    <location>
        <position position="170"/>
    </location>
    <ligand>
        <name>substrate</name>
    </ligand>
</feature>
<comment type="cofactor">
    <cofactor evidence="9">
        <name>Mg(2+)</name>
        <dbReference type="ChEBI" id="CHEBI:18420"/>
    </cofactor>
    <text evidence="9">Binds a second Mg(2+) ion via substrate during catalysis.</text>
</comment>
<comment type="pathway">
    <text evidence="1 9">Carbohydrate degradation; glycolysis; pyruvate from D-glyceraldehyde 3-phosphate: step 4/5.</text>
</comment>
<dbReference type="InterPro" id="IPR036849">
    <property type="entry name" value="Enolase-like_C_sf"/>
</dbReference>
<dbReference type="PANTHER" id="PTHR11902:SF1">
    <property type="entry name" value="ENOLASE"/>
    <property type="match status" value="1"/>
</dbReference>
<dbReference type="SUPFAM" id="SSF51604">
    <property type="entry name" value="Enolase C-terminal domain-like"/>
    <property type="match status" value="1"/>
</dbReference>
<evidence type="ECO:0000259" key="13">
    <source>
        <dbReference type="SMART" id="SM01192"/>
    </source>
</evidence>
<evidence type="ECO:0000259" key="14">
    <source>
        <dbReference type="SMART" id="SM01193"/>
    </source>
</evidence>
<dbReference type="CDD" id="cd03313">
    <property type="entry name" value="enolase"/>
    <property type="match status" value="1"/>
</dbReference>
<keyword evidence="5 9" id="KW-0964">Secreted</keyword>
<feature type="active site" description="Proton acceptor" evidence="9 10">
    <location>
        <position position="343"/>
    </location>
</feature>